<organism evidence="2 3">
    <name type="scientific">Candidatus Gallipaludibacter merdavium</name>
    <dbReference type="NCBI Taxonomy" id="2840839"/>
    <lineage>
        <taxon>Bacteria</taxon>
        <taxon>Pseudomonadati</taxon>
        <taxon>Bacteroidota</taxon>
        <taxon>Bacteroidia</taxon>
        <taxon>Bacteroidales</taxon>
        <taxon>Candidatus Gallipaludibacter</taxon>
    </lineage>
</organism>
<dbReference type="SUPFAM" id="SSF52266">
    <property type="entry name" value="SGNH hydrolase"/>
    <property type="match status" value="1"/>
</dbReference>
<proteinExistence type="predicted"/>
<dbReference type="GO" id="GO:0016788">
    <property type="term" value="F:hydrolase activity, acting on ester bonds"/>
    <property type="evidence" value="ECO:0007669"/>
    <property type="project" value="UniProtKB-ARBA"/>
</dbReference>
<gene>
    <name evidence="2" type="ORF">IAA73_00975</name>
</gene>
<dbReference type="Gene3D" id="3.40.50.1110">
    <property type="entry name" value="SGNH hydrolase"/>
    <property type="match status" value="1"/>
</dbReference>
<dbReference type="AlphaFoldDB" id="A0A9D9N3K5"/>
<name>A0A9D9N3K5_9BACT</name>
<dbReference type="Pfam" id="PF08885">
    <property type="entry name" value="GSCFA"/>
    <property type="match status" value="1"/>
</dbReference>
<dbReference type="EMBL" id="JADIMG010000004">
    <property type="protein sequence ID" value="MBO8458898.1"/>
    <property type="molecule type" value="Genomic_DNA"/>
</dbReference>
<accession>A0A9D9N3K5</accession>
<dbReference type="InterPro" id="IPR036514">
    <property type="entry name" value="SGNH_hydro_sf"/>
</dbReference>
<feature type="non-terminal residue" evidence="2">
    <location>
        <position position="308"/>
    </location>
</feature>
<reference evidence="2" key="2">
    <citation type="journal article" date="2021" name="PeerJ">
        <title>Extensive microbial diversity within the chicken gut microbiome revealed by metagenomics and culture.</title>
        <authorList>
            <person name="Gilroy R."/>
            <person name="Ravi A."/>
            <person name="Getino M."/>
            <person name="Pursley I."/>
            <person name="Horton D.L."/>
            <person name="Alikhan N.F."/>
            <person name="Baker D."/>
            <person name="Gharbi K."/>
            <person name="Hall N."/>
            <person name="Watson M."/>
            <person name="Adriaenssens E.M."/>
            <person name="Foster-Nyarko E."/>
            <person name="Jarju S."/>
            <person name="Secka A."/>
            <person name="Antonio M."/>
            <person name="Oren A."/>
            <person name="Chaudhuri R.R."/>
            <person name="La Ragione R."/>
            <person name="Hildebrand F."/>
            <person name="Pallen M.J."/>
        </authorList>
    </citation>
    <scope>NUCLEOTIDE SEQUENCE</scope>
    <source>
        <strain evidence="2">G3-3990</strain>
    </source>
</reference>
<dbReference type="InterPro" id="IPR014982">
    <property type="entry name" value="GSCFA"/>
</dbReference>
<reference evidence="2" key="1">
    <citation type="submission" date="2020-10" db="EMBL/GenBank/DDBJ databases">
        <authorList>
            <person name="Gilroy R."/>
        </authorList>
    </citation>
    <scope>NUCLEOTIDE SEQUENCE</scope>
    <source>
        <strain evidence="2">G3-3990</strain>
    </source>
</reference>
<sequence>MNKKTSMRFCTPVDIAPSAFEIKHSNHILVMGSCFSEHIGKRLVDAYFPCLVNPYGILFNPASIAQSLQEIMKKKEYCASDLVLYNGLYHSMNHHGCFSCSHEEETLRQINESIHKTHEHLLKTDYLFITFGTAWIYEMDGKVVANCHKMPAQRFDRRRMEVDEICEIYTSLIAQLRHIRPEIQIVFTVSPVRHTKDGLHENQLSKSTLLLAVDKICRQTNGCYYFPAYEIVLDELRDYRFFADDMAHPSELTASYVWERFLDTYCTAPTRQLIDEAFRLRQRLEHRMLHPDSEEAKRFTQETQNKLT</sequence>
<evidence type="ECO:0000313" key="2">
    <source>
        <dbReference type="EMBL" id="MBO8458898.1"/>
    </source>
</evidence>
<evidence type="ECO:0000313" key="3">
    <source>
        <dbReference type="Proteomes" id="UP000823641"/>
    </source>
</evidence>
<evidence type="ECO:0000259" key="1">
    <source>
        <dbReference type="Pfam" id="PF08885"/>
    </source>
</evidence>
<dbReference type="Proteomes" id="UP000823641">
    <property type="component" value="Unassembled WGS sequence"/>
</dbReference>
<comment type="caution">
    <text evidence="2">The sequence shown here is derived from an EMBL/GenBank/DDBJ whole genome shotgun (WGS) entry which is preliminary data.</text>
</comment>
<protein>
    <submittedName>
        <fullName evidence="2">GSCFA domain-containing protein</fullName>
    </submittedName>
</protein>
<feature type="domain" description="GSCFA" evidence="1">
    <location>
        <begin position="28"/>
        <end position="261"/>
    </location>
</feature>
<dbReference type="PROSITE" id="PS51257">
    <property type="entry name" value="PROKAR_LIPOPROTEIN"/>
    <property type="match status" value="1"/>
</dbReference>